<evidence type="ECO:0000256" key="1">
    <source>
        <dbReference type="ARBA" id="ARBA00022741"/>
    </source>
</evidence>
<dbReference type="GO" id="GO:0005524">
    <property type="term" value="F:ATP binding"/>
    <property type="evidence" value="ECO:0007669"/>
    <property type="project" value="UniProtKB-KW"/>
</dbReference>
<feature type="signal peptide" evidence="5">
    <location>
        <begin position="1"/>
        <end position="26"/>
    </location>
</feature>
<keyword evidence="4" id="KW-0472">Membrane</keyword>
<evidence type="ECO:0000256" key="3">
    <source>
        <dbReference type="SAM" id="Coils"/>
    </source>
</evidence>
<feature type="coiled-coil region" evidence="3">
    <location>
        <begin position="519"/>
        <end position="549"/>
    </location>
</feature>
<keyword evidence="4" id="KW-1133">Transmembrane helix</keyword>
<keyword evidence="3" id="KW-0175">Coiled coil</keyword>
<feature type="transmembrane region" description="Helical" evidence="4">
    <location>
        <begin position="123"/>
        <end position="145"/>
    </location>
</feature>
<keyword evidence="4" id="KW-0812">Transmembrane</keyword>
<dbReference type="InterPro" id="IPR039421">
    <property type="entry name" value="Type_1_exporter"/>
</dbReference>
<evidence type="ECO:0000256" key="2">
    <source>
        <dbReference type="ARBA" id="ARBA00022840"/>
    </source>
</evidence>
<gene>
    <name evidence="7" type="ORF">AMON00008_LOCUS53732</name>
</gene>
<evidence type="ECO:0000256" key="4">
    <source>
        <dbReference type="SAM" id="Phobius"/>
    </source>
</evidence>
<accession>A0A7S4SP97</accession>
<feature type="transmembrane region" description="Helical" evidence="4">
    <location>
        <begin position="176"/>
        <end position="200"/>
    </location>
</feature>
<dbReference type="Pfam" id="PF00005">
    <property type="entry name" value="ABC_tran"/>
    <property type="match status" value="1"/>
</dbReference>
<evidence type="ECO:0000256" key="5">
    <source>
        <dbReference type="SAM" id="SignalP"/>
    </source>
</evidence>
<protein>
    <recommendedName>
        <fullName evidence="6">ABC transporter domain-containing protein</fullName>
    </recommendedName>
</protein>
<dbReference type="InterPro" id="IPR003439">
    <property type="entry name" value="ABC_transporter-like_ATP-bd"/>
</dbReference>
<name>A0A7S4SP97_9DINO</name>
<dbReference type="SMART" id="SM00382">
    <property type="entry name" value="AAA"/>
    <property type="match status" value="1"/>
</dbReference>
<feature type="transmembrane region" description="Helical" evidence="4">
    <location>
        <begin position="151"/>
        <end position="169"/>
    </location>
</feature>
<dbReference type="PANTHER" id="PTHR43394:SF1">
    <property type="entry name" value="ATP-BINDING CASSETTE SUB-FAMILY B MEMBER 10, MITOCHONDRIAL"/>
    <property type="match status" value="1"/>
</dbReference>
<dbReference type="SUPFAM" id="SSF52540">
    <property type="entry name" value="P-loop containing nucleoside triphosphate hydrolases"/>
    <property type="match status" value="1"/>
</dbReference>
<dbReference type="InterPro" id="IPR027417">
    <property type="entry name" value="P-loop_NTPase"/>
</dbReference>
<keyword evidence="2" id="KW-0067">ATP-binding</keyword>
<feature type="domain" description="ABC transporter" evidence="6">
    <location>
        <begin position="563"/>
        <end position="800"/>
    </location>
</feature>
<organism evidence="7">
    <name type="scientific">Alexandrium monilatum</name>
    <dbReference type="NCBI Taxonomy" id="311494"/>
    <lineage>
        <taxon>Eukaryota</taxon>
        <taxon>Sar</taxon>
        <taxon>Alveolata</taxon>
        <taxon>Dinophyceae</taxon>
        <taxon>Gonyaulacales</taxon>
        <taxon>Pyrocystaceae</taxon>
        <taxon>Alexandrium</taxon>
    </lineage>
</organism>
<dbReference type="EMBL" id="HBNR01075607">
    <property type="protein sequence ID" value="CAE4651983.1"/>
    <property type="molecule type" value="Transcribed_RNA"/>
</dbReference>
<dbReference type="PANTHER" id="PTHR43394">
    <property type="entry name" value="ATP-DEPENDENT PERMEASE MDL1, MITOCHONDRIAL"/>
    <property type="match status" value="1"/>
</dbReference>
<feature type="transmembrane region" description="Helical" evidence="4">
    <location>
        <begin position="274"/>
        <end position="291"/>
    </location>
</feature>
<dbReference type="GO" id="GO:0015421">
    <property type="term" value="F:ABC-type oligopeptide transporter activity"/>
    <property type="evidence" value="ECO:0007669"/>
    <property type="project" value="TreeGrafter"/>
</dbReference>
<dbReference type="InterPro" id="IPR003593">
    <property type="entry name" value="AAA+_ATPase"/>
</dbReference>
<reference evidence="7" key="1">
    <citation type="submission" date="2021-01" db="EMBL/GenBank/DDBJ databases">
        <authorList>
            <person name="Corre E."/>
            <person name="Pelletier E."/>
            <person name="Niang G."/>
            <person name="Scheremetjew M."/>
            <person name="Finn R."/>
            <person name="Kale V."/>
            <person name="Holt S."/>
            <person name="Cochrane G."/>
            <person name="Meng A."/>
            <person name="Brown T."/>
            <person name="Cohen L."/>
        </authorList>
    </citation>
    <scope>NUCLEOTIDE SEQUENCE</scope>
    <source>
        <strain evidence="7">CCMP3105</strain>
    </source>
</reference>
<keyword evidence="1" id="KW-0547">Nucleotide-binding</keyword>
<dbReference type="Gene3D" id="3.40.50.300">
    <property type="entry name" value="P-loop containing nucleotide triphosphate hydrolases"/>
    <property type="match status" value="1"/>
</dbReference>
<dbReference type="AlphaFoldDB" id="A0A7S4SP97"/>
<keyword evidence="5" id="KW-0732">Signal</keyword>
<feature type="chain" id="PRO_5031255135" description="ABC transporter domain-containing protein" evidence="5">
    <location>
        <begin position="27"/>
        <end position="801"/>
    </location>
</feature>
<feature type="transmembrane region" description="Helical" evidence="4">
    <location>
        <begin position="232"/>
        <end position="253"/>
    </location>
</feature>
<sequence length="801" mass="87750">MLHGQMQLRIALAVAALAVLAALVAGAGDQLAQAGQTFAEYLFQSMGTDLVRFALPAAFARYVVPASADEPRIATAAWAAAVGAAALGNLRLRELDRTRSYAPLFGTQAASYLFMLKLQQVQVGRAAGLAGAVVGTALIVLLVEAGLFMEALQGLFCLGVASCAWTLLLQRFGRRYAALGALSGLLLAGPLLLPAAAWFLRHVMPVKELEDAFAILAEFVGPQKMRQLTAELLIVTLNVQLPLGFLGIAFLRRAQDRMNALLLVGEEKLSAKSFSRRAVVYILLTAVPYIFQRTLMENVNTYAFGLFARDIERSMRLESFFPAGKDALLIAVSDSNFTVGGYSDAFNGVANTANDLVGRKLFSLPKLALLPGMLCSKPWLVVTMLPMSVLLDEGKSWLTALLSSRIEALSQSIQEVSNRRQQIEQHDTKHQELIRLNAVAGFAKARWTELSLSLSDLQLREAALKSVRSFIDWLYWQDMMQPGIECTLGFLLEMRHIGNVDIWVYSRVVEDAIDMLLTRSRNQAELATMQTNIERLQELAKRLSDARARGRMRCEVEPSAAALRFEDIEFSRGASLHVKVPQLVLPAGRVYAVTGPNGAGKSTAFAMLAGCGRQAMSLPAGVEIKTPGKIILPSDDMEVITQQLYCPLFVRPIDWILQATGAQLPPDVSETRGQEIVQLTAELMFHRNSTSGQGLTLEELREEKEDWYGGLSGGQRVKLEFIRKVFLREACPRILLLDEAFAPLDPRSKSAIQRRLKDFCAGSLILAIYHSDANDHCVSAGGFFDDNLHFENGTAALVGTC</sequence>
<evidence type="ECO:0000313" key="7">
    <source>
        <dbReference type="EMBL" id="CAE4651983.1"/>
    </source>
</evidence>
<proteinExistence type="predicted"/>
<dbReference type="CDD" id="cd00267">
    <property type="entry name" value="ABC_ATPase"/>
    <property type="match status" value="1"/>
</dbReference>
<dbReference type="PROSITE" id="PS50893">
    <property type="entry name" value="ABC_TRANSPORTER_2"/>
    <property type="match status" value="1"/>
</dbReference>
<dbReference type="GO" id="GO:0016887">
    <property type="term" value="F:ATP hydrolysis activity"/>
    <property type="evidence" value="ECO:0007669"/>
    <property type="project" value="InterPro"/>
</dbReference>
<evidence type="ECO:0000259" key="6">
    <source>
        <dbReference type="PROSITE" id="PS50893"/>
    </source>
</evidence>